<accession>A0A099D1Q1</accession>
<proteinExistence type="predicted"/>
<gene>
    <name evidence="1" type="ORF">CDG81_02655</name>
    <name evidence="2" type="ORF">IL38_18320</name>
</gene>
<dbReference type="EMBL" id="JPMV01000035">
    <property type="protein sequence ID" value="KGI80108.1"/>
    <property type="molecule type" value="Genomic_DNA"/>
</dbReference>
<reference evidence="2 3" key="1">
    <citation type="journal article" date="2014" name="PLoS ONE">
        <title>Identification and Characterization of a New Erythromycin Biosynthetic Gene Cluster in Actinopolyspora erythraea YIM90600, a Novel Erythronolide-Producing Halophilic Actinomycete Isolated from Salt Field.</title>
        <authorList>
            <person name="Chen D."/>
            <person name="Feng J."/>
            <person name="Huang L."/>
            <person name="Zhang Q."/>
            <person name="Wu J."/>
            <person name="Zhu X."/>
            <person name="Duan Y."/>
            <person name="Xu Z."/>
        </authorList>
    </citation>
    <scope>NUCLEOTIDE SEQUENCE [LARGE SCALE GENOMIC DNA]</scope>
    <source>
        <strain evidence="2 3">YIM90600</strain>
    </source>
</reference>
<dbReference type="InterPro" id="IPR001387">
    <property type="entry name" value="Cro/C1-type_HTH"/>
</dbReference>
<dbReference type="eggNOG" id="COG1396">
    <property type="taxonomic scope" value="Bacteria"/>
</dbReference>
<dbReference type="InterPro" id="IPR010982">
    <property type="entry name" value="Lambda_DNA-bd_dom_sf"/>
</dbReference>
<dbReference type="CDD" id="cd00093">
    <property type="entry name" value="HTH_XRE"/>
    <property type="match status" value="1"/>
</dbReference>
<evidence type="ECO:0000313" key="4">
    <source>
        <dbReference type="Proteomes" id="UP000215043"/>
    </source>
</evidence>
<dbReference type="Pfam" id="PF13560">
    <property type="entry name" value="HTH_31"/>
    <property type="match status" value="1"/>
</dbReference>
<keyword evidence="2" id="KW-0238">DNA-binding</keyword>
<dbReference type="OrthoDB" id="3504495at2"/>
<dbReference type="SUPFAM" id="SSF48452">
    <property type="entry name" value="TPR-like"/>
    <property type="match status" value="1"/>
</dbReference>
<dbReference type="KEGG" id="aey:CDG81_02655"/>
<evidence type="ECO:0000313" key="1">
    <source>
        <dbReference type="EMBL" id="ASU77385.1"/>
    </source>
</evidence>
<dbReference type="EMBL" id="CP022752">
    <property type="protein sequence ID" value="ASU77385.1"/>
    <property type="molecule type" value="Genomic_DNA"/>
</dbReference>
<keyword evidence="3" id="KW-1185">Reference proteome</keyword>
<dbReference type="Gene3D" id="1.25.40.10">
    <property type="entry name" value="Tetratricopeptide repeat domain"/>
    <property type="match status" value="1"/>
</dbReference>
<evidence type="ECO:0000313" key="3">
    <source>
        <dbReference type="Proteomes" id="UP000029737"/>
    </source>
</evidence>
<organism evidence="1 4">
    <name type="scientific">Actinopolyspora erythraea</name>
    <dbReference type="NCBI Taxonomy" id="414996"/>
    <lineage>
        <taxon>Bacteria</taxon>
        <taxon>Bacillati</taxon>
        <taxon>Actinomycetota</taxon>
        <taxon>Actinomycetes</taxon>
        <taxon>Actinopolysporales</taxon>
        <taxon>Actinopolysporaceae</taxon>
        <taxon>Actinopolyspora</taxon>
    </lineage>
</organism>
<name>A0A099D1Q1_9ACTN</name>
<dbReference type="InterPro" id="IPR011990">
    <property type="entry name" value="TPR-like_helical_dom_sf"/>
</dbReference>
<dbReference type="HOGENOM" id="CLU_033540_1_1_11"/>
<dbReference type="SUPFAM" id="SSF47413">
    <property type="entry name" value="lambda repressor-like DNA-binding domains"/>
    <property type="match status" value="1"/>
</dbReference>
<protein>
    <submittedName>
        <fullName evidence="2">DNA-binding protein</fullName>
    </submittedName>
    <submittedName>
        <fullName evidence="1">XRE family transcriptional regulator</fullName>
    </submittedName>
</protein>
<evidence type="ECO:0000313" key="2">
    <source>
        <dbReference type="EMBL" id="KGI80108.1"/>
    </source>
</evidence>
<dbReference type="Gene3D" id="1.10.260.40">
    <property type="entry name" value="lambda repressor-like DNA-binding domains"/>
    <property type="match status" value="1"/>
</dbReference>
<dbReference type="Proteomes" id="UP000215043">
    <property type="component" value="Chromosome"/>
</dbReference>
<dbReference type="AlphaFoldDB" id="A0A099D1Q1"/>
<dbReference type="GO" id="GO:0003677">
    <property type="term" value="F:DNA binding"/>
    <property type="evidence" value="ECO:0007669"/>
    <property type="project" value="UniProtKB-KW"/>
</dbReference>
<reference evidence="1 4" key="2">
    <citation type="submission" date="2017-08" db="EMBL/GenBank/DDBJ databases">
        <title>The complete genome sequence of moderately halophilic actinomycete Actinopolyspora erythraea YIM 90600, the producer of novel erythromycin, novel actinopolysporins A-C and tubercidin.</title>
        <authorList>
            <person name="Yin M."/>
            <person name="Tang S."/>
        </authorList>
    </citation>
    <scope>NUCLEOTIDE SEQUENCE [LARGE SCALE GENOMIC DNA]</scope>
    <source>
        <strain evidence="1 4">YIM 90600</strain>
    </source>
</reference>
<sequence>MVRVADELADKTIGERIQILRERQGKSRPVLAGLVGRSGEWLKAVEKGRLHPPRWEKLVQLADALGVQNLAELTGDKPPVGATGRATHEAVPAMREAIEETMLSVSAERVPDSATLHQRTADAWHLWHTSPTPRASVGTVLPRILREARHATRVLGGDQRRQAHMALSAAYALSEQVLAWVADSALLWLAADRCMSAAEQADDPETLAGAAWVLGNVWRSTGREEDALRLVTDAAELLAPHLNTSGDGTRALWGSCRLHAAITAARLGREGDALRHLDQANDMADRLPDDYAHPWTLFGRANTDVTGVSVQVDLRKSGQAIDVAEQIDPDQVPSVDRRARLWLETARAYHQRREHTATLYVLQRAINVSEESMRCHPLSRGIAGELVTLGGRMVQPEARGLAHRLGLTV</sequence>
<dbReference type="Proteomes" id="UP000029737">
    <property type="component" value="Unassembled WGS sequence"/>
</dbReference>